<dbReference type="GeneTree" id="ENSGT00990000214239"/>
<reference evidence="2" key="3">
    <citation type="submission" date="2025-09" db="UniProtKB">
        <authorList>
            <consortium name="Ensembl"/>
        </authorList>
    </citation>
    <scope>IDENTIFICATION</scope>
</reference>
<dbReference type="Proteomes" id="UP000472266">
    <property type="component" value="Chromosome 1"/>
</dbReference>
<protein>
    <submittedName>
        <fullName evidence="2">Uncharacterized protein</fullName>
    </submittedName>
</protein>
<reference evidence="2" key="2">
    <citation type="submission" date="2025-08" db="UniProtKB">
        <authorList>
            <consortium name="Ensembl"/>
        </authorList>
    </citation>
    <scope>IDENTIFICATION</scope>
</reference>
<organism evidence="2 3">
    <name type="scientific">Strigops habroptila</name>
    <name type="common">Kakapo</name>
    <dbReference type="NCBI Taxonomy" id="2489341"/>
    <lineage>
        <taxon>Eukaryota</taxon>
        <taxon>Metazoa</taxon>
        <taxon>Chordata</taxon>
        <taxon>Craniata</taxon>
        <taxon>Vertebrata</taxon>
        <taxon>Euteleostomi</taxon>
        <taxon>Archelosauria</taxon>
        <taxon>Archosauria</taxon>
        <taxon>Dinosauria</taxon>
        <taxon>Saurischia</taxon>
        <taxon>Theropoda</taxon>
        <taxon>Coelurosauria</taxon>
        <taxon>Aves</taxon>
        <taxon>Neognathae</taxon>
        <taxon>Neoaves</taxon>
        <taxon>Telluraves</taxon>
        <taxon>Australaves</taxon>
        <taxon>Psittaciformes</taxon>
        <taxon>Psittacidae</taxon>
        <taxon>Strigops</taxon>
    </lineage>
</organism>
<evidence type="ECO:0000313" key="2">
    <source>
        <dbReference type="Ensembl" id="ENSSHBP00005003234.1"/>
    </source>
</evidence>
<reference evidence="2 3" key="1">
    <citation type="submission" date="2019-11" db="EMBL/GenBank/DDBJ databases">
        <title>Strigops habroptila (kakapo) genome, bStrHab1, primary haplotype, v2.</title>
        <authorList>
            <person name="Jarvis E.D."/>
            <person name="Howard J."/>
            <person name="Rhie A."/>
            <person name="Phillippy A."/>
            <person name="Korlach J."/>
            <person name="Digby A."/>
            <person name="Iorns D."/>
            <person name="Eason D."/>
            <person name="Robertson B."/>
            <person name="Raemaekers T."/>
            <person name="Howe K."/>
            <person name="Lewin H."/>
            <person name="Damas J."/>
            <person name="Hastie A."/>
            <person name="Tracey A."/>
            <person name="Chow W."/>
            <person name="Fedrigo O."/>
        </authorList>
    </citation>
    <scope>NUCLEOTIDE SEQUENCE [LARGE SCALE GENOMIC DNA]</scope>
</reference>
<feature type="compositionally biased region" description="Basic and acidic residues" evidence="1">
    <location>
        <begin position="35"/>
        <end position="49"/>
    </location>
</feature>
<dbReference type="InParanoid" id="A0A672TLW3"/>
<dbReference type="AlphaFoldDB" id="A0A672TLW3"/>
<proteinExistence type="predicted"/>
<name>A0A672TLW3_STRHB</name>
<feature type="region of interest" description="Disordered" evidence="1">
    <location>
        <begin position="13"/>
        <end position="70"/>
    </location>
</feature>
<sequence>RLAGAVVVFGGKHSVPEPQFGAARATEGASSPRQDLPRSRQGRRQERRWQIQKGHHRPLTINLTAPALSG</sequence>
<keyword evidence="3" id="KW-1185">Reference proteome</keyword>
<accession>A0A672TLW3</accession>
<dbReference type="Ensembl" id="ENSSHBT00005003953.1">
    <property type="protein sequence ID" value="ENSSHBP00005003234.1"/>
    <property type="gene ID" value="ENSSHBG00005002930.1"/>
</dbReference>
<evidence type="ECO:0000256" key="1">
    <source>
        <dbReference type="SAM" id="MobiDB-lite"/>
    </source>
</evidence>
<evidence type="ECO:0000313" key="3">
    <source>
        <dbReference type="Proteomes" id="UP000472266"/>
    </source>
</evidence>